<gene>
    <name evidence="1" type="ORF">R6Y95_02875</name>
</gene>
<evidence type="ECO:0000313" key="1">
    <source>
        <dbReference type="EMBL" id="WOX56289.1"/>
    </source>
</evidence>
<reference evidence="1 2" key="1">
    <citation type="submission" date="2023-10" db="EMBL/GenBank/DDBJ databases">
        <title>The complete genome sequence of Methanoculleus palmolei DSM 4273.</title>
        <authorList>
            <person name="Lai S.-J."/>
            <person name="You Y.-T."/>
            <person name="Chen S.-C."/>
        </authorList>
    </citation>
    <scope>NUCLEOTIDE SEQUENCE [LARGE SCALE GENOMIC DNA]</scope>
    <source>
        <strain evidence="1 2">DSM 4273</strain>
    </source>
</reference>
<organism evidence="1 2">
    <name type="scientific">Methanoculleus palmolei</name>
    <dbReference type="NCBI Taxonomy" id="72612"/>
    <lineage>
        <taxon>Archaea</taxon>
        <taxon>Methanobacteriati</taxon>
        <taxon>Methanobacteriota</taxon>
        <taxon>Stenosarchaea group</taxon>
        <taxon>Methanomicrobia</taxon>
        <taxon>Methanomicrobiales</taxon>
        <taxon>Methanomicrobiaceae</taxon>
        <taxon>Methanoculleus</taxon>
    </lineage>
</organism>
<keyword evidence="2" id="KW-1185">Reference proteome</keyword>
<name>A0ABD8A9S3_9EURY</name>
<dbReference type="Proteomes" id="UP001626603">
    <property type="component" value="Chromosome"/>
</dbReference>
<dbReference type="EMBL" id="CP137641">
    <property type="protein sequence ID" value="WOX56289.1"/>
    <property type="molecule type" value="Genomic_DNA"/>
</dbReference>
<sequence>MRWSICWSGITPAGQRDLMDRFMPQWRHYRDVLNQAPLSHETWNY</sequence>
<evidence type="ECO:0000313" key="2">
    <source>
        <dbReference type="Proteomes" id="UP001626603"/>
    </source>
</evidence>
<proteinExistence type="predicted"/>
<dbReference type="AlphaFoldDB" id="A0ABD8A9S3"/>
<accession>A0ABD8A9S3</accession>
<protein>
    <submittedName>
        <fullName evidence="1">Uncharacterized protein</fullName>
    </submittedName>
</protein>